<dbReference type="PANTHER" id="PTHR24276:SF96">
    <property type="entry name" value="PEPTIDASE S1 DOMAIN-CONTAINING PROTEIN"/>
    <property type="match status" value="1"/>
</dbReference>
<evidence type="ECO:0000313" key="11">
    <source>
        <dbReference type="Proteomes" id="UP000292052"/>
    </source>
</evidence>
<dbReference type="InterPro" id="IPR013087">
    <property type="entry name" value="Znf_C2H2_type"/>
</dbReference>
<comment type="similarity">
    <text evidence="1">Belongs to the peptidase S1 family.</text>
</comment>
<dbReference type="FunFam" id="2.40.10.10:FF:000073">
    <property type="entry name" value="Trypsin alpha"/>
    <property type="match status" value="1"/>
</dbReference>
<dbReference type="PROSITE" id="PS50157">
    <property type="entry name" value="ZINC_FINGER_C2H2_2"/>
    <property type="match status" value="1"/>
</dbReference>
<dbReference type="PANTHER" id="PTHR24276">
    <property type="entry name" value="POLYSERASE-RELATED"/>
    <property type="match status" value="1"/>
</dbReference>
<dbReference type="InterPro" id="IPR050430">
    <property type="entry name" value="Peptidase_S1"/>
</dbReference>
<keyword evidence="6" id="KW-0479">Metal-binding</keyword>
<dbReference type="AlphaFoldDB" id="A0A482VC16"/>
<comment type="caution">
    <text evidence="10">The sequence shown here is derived from an EMBL/GenBank/DDBJ whole genome shotgun (WGS) entry which is preliminary data.</text>
</comment>
<keyword evidence="4" id="KW-0720">Serine protease</keyword>
<keyword evidence="11" id="KW-1185">Reference proteome</keyword>
<dbReference type="PROSITE" id="PS50240">
    <property type="entry name" value="TRYPSIN_DOM"/>
    <property type="match status" value="1"/>
</dbReference>
<keyword evidence="6" id="KW-0862">Zinc</keyword>
<evidence type="ECO:0000256" key="4">
    <source>
        <dbReference type="ARBA" id="ARBA00022825"/>
    </source>
</evidence>
<reference evidence="10 11" key="1">
    <citation type="submission" date="2017-03" db="EMBL/GenBank/DDBJ databases">
        <title>Genome of the blue death feigning beetle - Asbolus verrucosus.</title>
        <authorList>
            <person name="Rider S.D."/>
        </authorList>
    </citation>
    <scope>NUCLEOTIDE SEQUENCE [LARGE SCALE GENOMIC DNA]</scope>
    <source>
        <strain evidence="10">Butters</strain>
        <tissue evidence="10">Head and leg muscle</tissue>
    </source>
</reference>
<dbReference type="SUPFAM" id="SSF57667">
    <property type="entry name" value="beta-beta-alpha zinc fingers"/>
    <property type="match status" value="1"/>
</dbReference>
<dbReference type="Gene3D" id="2.40.10.10">
    <property type="entry name" value="Trypsin-like serine proteases"/>
    <property type="match status" value="2"/>
</dbReference>
<keyword evidence="7" id="KW-0732">Signal</keyword>
<feature type="chain" id="PRO_5019837273" evidence="7">
    <location>
        <begin position="20"/>
        <end position="524"/>
    </location>
</feature>
<sequence>MRTILQILILFLISTTVQLRISLRVVGGRTAAPDQFPFVASLRNSLNECFCGASIIEEKWILTAAHCVRGLSAGDFRVVVGTHVLSTGGVVHRIANIVTHPDFEVNNLKNDVALIHLYSAVRFDSFTQPIKLGEVSVNRSCTLIGWGEANFGLYPDELQFVTLKMLPFEECQRRLEGLESLEKTQICTSTQKGEGICFADSGGPLISQGRLIGIVSYGTPSNALEPYICEICAYSTCFFVNFKKHAESVHQIVRNITTESCSEENEEEEITQNKKHCLIKHKRKEDTKRLSCNQCRFRTTSQSILDFHTQQKHAVSTGVEVFQCQLCLYKAESSLFLTMHVTAEHDAPKREAGPAPDATVADFLPQQSSEDDDECLRCAQCSFKTKWKQNLRKHLKIKHMTMAPENVKWVKCDHCPYKTKWELVLLRHMNIKHGDPEEIEWFKCKQCAYRTKWKSTLKIHVTIRHTVSENINWLDCKKCSYKAKTRNYLRNHVIAKHVPFNCEQCSYKTVGKTNLKAHLAAQHN</sequence>
<dbReference type="GO" id="GO:0006508">
    <property type="term" value="P:proteolysis"/>
    <property type="evidence" value="ECO:0007669"/>
    <property type="project" value="UniProtKB-KW"/>
</dbReference>
<evidence type="ECO:0000256" key="7">
    <source>
        <dbReference type="SAM" id="SignalP"/>
    </source>
</evidence>
<dbReference type="InterPro" id="IPR009003">
    <property type="entry name" value="Peptidase_S1_PA"/>
</dbReference>
<dbReference type="InterPro" id="IPR036236">
    <property type="entry name" value="Znf_C2H2_sf"/>
</dbReference>
<dbReference type="Gene3D" id="3.30.160.60">
    <property type="entry name" value="Classic Zinc Finger"/>
    <property type="match status" value="4"/>
</dbReference>
<dbReference type="STRING" id="1661398.A0A482VC16"/>
<keyword evidence="6" id="KW-0863">Zinc-finger</keyword>
<feature type="domain" description="Peptidase S1" evidence="9">
    <location>
        <begin position="25"/>
        <end position="258"/>
    </location>
</feature>
<evidence type="ECO:0000256" key="2">
    <source>
        <dbReference type="ARBA" id="ARBA00022670"/>
    </source>
</evidence>
<dbReference type="FunFam" id="3.30.160.60:FF:002203">
    <property type="entry name" value="Zinc finger protein 142-like Protein"/>
    <property type="match status" value="1"/>
</dbReference>
<dbReference type="InterPro" id="IPR001254">
    <property type="entry name" value="Trypsin_dom"/>
</dbReference>
<organism evidence="10 11">
    <name type="scientific">Asbolus verrucosus</name>
    <name type="common">Desert ironclad beetle</name>
    <dbReference type="NCBI Taxonomy" id="1661398"/>
    <lineage>
        <taxon>Eukaryota</taxon>
        <taxon>Metazoa</taxon>
        <taxon>Ecdysozoa</taxon>
        <taxon>Arthropoda</taxon>
        <taxon>Hexapoda</taxon>
        <taxon>Insecta</taxon>
        <taxon>Pterygota</taxon>
        <taxon>Neoptera</taxon>
        <taxon>Endopterygota</taxon>
        <taxon>Coleoptera</taxon>
        <taxon>Polyphaga</taxon>
        <taxon>Cucujiformia</taxon>
        <taxon>Tenebrionidae</taxon>
        <taxon>Pimeliinae</taxon>
        <taxon>Asbolus</taxon>
    </lineage>
</organism>
<evidence type="ECO:0000313" key="10">
    <source>
        <dbReference type="EMBL" id="RZB40668.1"/>
    </source>
</evidence>
<dbReference type="GO" id="GO:0008270">
    <property type="term" value="F:zinc ion binding"/>
    <property type="evidence" value="ECO:0007669"/>
    <property type="project" value="UniProtKB-KW"/>
</dbReference>
<evidence type="ECO:0000256" key="5">
    <source>
        <dbReference type="ARBA" id="ARBA00023157"/>
    </source>
</evidence>
<feature type="domain" description="C2H2-type" evidence="8">
    <location>
        <begin position="500"/>
        <end position="524"/>
    </location>
</feature>
<dbReference type="OrthoDB" id="8440449at2759"/>
<keyword evidence="3" id="KW-0378">Hydrolase</keyword>
<protein>
    <submittedName>
        <fullName evidence="10">Trypsin domain containing protein</fullName>
    </submittedName>
</protein>
<dbReference type="PROSITE" id="PS00134">
    <property type="entry name" value="TRYPSIN_HIS"/>
    <property type="match status" value="1"/>
</dbReference>
<evidence type="ECO:0000259" key="9">
    <source>
        <dbReference type="PROSITE" id="PS50240"/>
    </source>
</evidence>
<proteinExistence type="inferred from homology"/>
<dbReference type="SUPFAM" id="SSF50494">
    <property type="entry name" value="Trypsin-like serine proteases"/>
    <property type="match status" value="1"/>
</dbReference>
<dbReference type="CDD" id="cd00190">
    <property type="entry name" value="Tryp_SPc"/>
    <property type="match status" value="1"/>
</dbReference>
<name>A0A482VC16_ASBVE</name>
<keyword evidence="5" id="KW-1015">Disulfide bond</keyword>
<dbReference type="InterPro" id="IPR043504">
    <property type="entry name" value="Peptidase_S1_PA_chymotrypsin"/>
</dbReference>
<evidence type="ECO:0000256" key="3">
    <source>
        <dbReference type="ARBA" id="ARBA00022801"/>
    </source>
</evidence>
<evidence type="ECO:0000259" key="8">
    <source>
        <dbReference type="PROSITE" id="PS50157"/>
    </source>
</evidence>
<feature type="signal peptide" evidence="7">
    <location>
        <begin position="1"/>
        <end position="19"/>
    </location>
</feature>
<evidence type="ECO:0000256" key="6">
    <source>
        <dbReference type="PROSITE-ProRule" id="PRU00042"/>
    </source>
</evidence>
<dbReference type="Proteomes" id="UP000292052">
    <property type="component" value="Unassembled WGS sequence"/>
</dbReference>
<dbReference type="SMART" id="SM00020">
    <property type="entry name" value="Tryp_SPc"/>
    <property type="match status" value="1"/>
</dbReference>
<accession>A0A482VC16</accession>
<dbReference type="PRINTS" id="PR00722">
    <property type="entry name" value="CHYMOTRYPSIN"/>
</dbReference>
<evidence type="ECO:0000256" key="1">
    <source>
        <dbReference type="ARBA" id="ARBA00007664"/>
    </source>
</evidence>
<dbReference type="InterPro" id="IPR001314">
    <property type="entry name" value="Peptidase_S1A"/>
</dbReference>
<dbReference type="InterPro" id="IPR018114">
    <property type="entry name" value="TRYPSIN_HIS"/>
</dbReference>
<gene>
    <name evidence="10" type="ORF">BDFB_002884</name>
</gene>
<dbReference type="Pfam" id="PF13909">
    <property type="entry name" value="zf-H2C2_5"/>
    <property type="match status" value="1"/>
</dbReference>
<dbReference type="EMBL" id="QDEB01116935">
    <property type="protein sequence ID" value="RZB40668.1"/>
    <property type="molecule type" value="Genomic_DNA"/>
</dbReference>
<keyword evidence="2" id="KW-0645">Protease</keyword>
<dbReference type="SMART" id="SM00355">
    <property type="entry name" value="ZnF_C2H2"/>
    <property type="match status" value="8"/>
</dbReference>
<dbReference type="Pfam" id="PF00089">
    <property type="entry name" value="Trypsin"/>
    <property type="match status" value="1"/>
</dbReference>
<dbReference type="GO" id="GO:0004252">
    <property type="term" value="F:serine-type endopeptidase activity"/>
    <property type="evidence" value="ECO:0007669"/>
    <property type="project" value="InterPro"/>
</dbReference>